<dbReference type="CDD" id="cd18140">
    <property type="entry name" value="HLD_clamp_RFC"/>
    <property type="match status" value="1"/>
</dbReference>
<proteinExistence type="inferred from homology"/>
<evidence type="ECO:0000256" key="8">
    <source>
        <dbReference type="ARBA" id="ARBA00023125"/>
    </source>
</evidence>
<evidence type="ECO:0000256" key="17">
    <source>
        <dbReference type="SAM" id="MobiDB-lite"/>
    </source>
</evidence>
<dbReference type="InterPro" id="IPR047854">
    <property type="entry name" value="RFC_lid"/>
</dbReference>
<dbReference type="FunFam" id="1.10.8.60:FF:000021">
    <property type="entry name" value="Replication factor C subunit 1"/>
    <property type="match status" value="1"/>
</dbReference>
<evidence type="ECO:0000256" key="11">
    <source>
        <dbReference type="ARBA" id="ARBA00064311"/>
    </source>
</evidence>
<evidence type="ECO:0000256" key="16">
    <source>
        <dbReference type="ARBA" id="ARBA00080382"/>
    </source>
</evidence>
<feature type="compositionally biased region" description="Basic and acidic residues" evidence="17">
    <location>
        <begin position="318"/>
        <end position="329"/>
    </location>
</feature>
<dbReference type="InterPro" id="IPR003593">
    <property type="entry name" value="AAA+_ATPase"/>
</dbReference>
<feature type="domain" description="BRCT" evidence="18">
    <location>
        <begin position="603"/>
        <end position="683"/>
    </location>
</feature>
<dbReference type="GO" id="GO:0005524">
    <property type="term" value="F:ATP binding"/>
    <property type="evidence" value="ECO:0007669"/>
    <property type="project" value="UniProtKB-UniRule"/>
</dbReference>
<keyword evidence="9" id="KW-0539">Nucleus</keyword>
<dbReference type="Gene3D" id="3.40.50.300">
    <property type="entry name" value="P-loop containing nucleotide triphosphate hydrolases"/>
    <property type="match status" value="1"/>
</dbReference>
<dbReference type="SUPFAM" id="SSF52540">
    <property type="entry name" value="P-loop containing nucleoside triphosphate hydrolases"/>
    <property type="match status" value="1"/>
</dbReference>
<evidence type="ECO:0000256" key="3">
    <source>
        <dbReference type="ARBA" id="ARBA00020401"/>
    </source>
</evidence>
<feature type="compositionally biased region" description="Basic and acidic residues" evidence="17">
    <location>
        <begin position="180"/>
        <end position="206"/>
    </location>
</feature>
<evidence type="ECO:0000256" key="7">
    <source>
        <dbReference type="ARBA" id="ARBA00022840"/>
    </source>
</evidence>
<name>A0ABD3XS74_SINWO</name>
<evidence type="ECO:0000259" key="18">
    <source>
        <dbReference type="PROSITE" id="PS50172"/>
    </source>
</evidence>
<dbReference type="Gene3D" id="1.10.8.60">
    <property type="match status" value="1"/>
</dbReference>
<comment type="subcellular location">
    <subcellularLocation>
        <location evidence="1">Nucleus</location>
    </subcellularLocation>
</comment>
<dbReference type="FunFam" id="3.40.50.10190:FF:000001">
    <property type="entry name" value="Replication factor C subunit 1"/>
    <property type="match status" value="1"/>
</dbReference>
<feature type="compositionally biased region" description="Low complexity" evidence="17">
    <location>
        <begin position="529"/>
        <end position="543"/>
    </location>
</feature>
<dbReference type="SMART" id="SM00292">
    <property type="entry name" value="BRCT"/>
    <property type="match status" value="1"/>
</dbReference>
<keyword evidence="7" id="KW-0067">ATP-binding</keyword>
<dbReference type="CDD" id="cd00009">
    <property type="entry name" value="AAA"/>
    <property type="match status" value="1"/>
</dbReference>
<comment type="subunit">
    <text evidence="11">Large subunit of the RFC complex, an heteropentameric complex consisting of RFC1 and four small subunits RFC2, RFC3, RFC4 and RFC5; the RFC complex interacts with PCNA and the interaction involves RFC1.</text>
</comment>
<feature type="compositionally biased region" description="Basic and acidic residues" evidence="17">
    <location>
        <begin position="32"/>
        <end position="154"/>
    </location>
</feature>
<comment type="function">
    <text evidence="10">Subunit of the replication factor C (RFC) complex which acts during elongation of primed DNA templates by DNA polymerases delta and epsilon, and is necessary for ATP-dependent loading of proliferating cell nuclear antigen (PCNA) onto primed DNA. This subunit binds to the primer-template junction. Binds the PO-B transcription element as well as other GA rich DNA sequences. Can bind single- or double-stranded DNA.</text>
</comment>
<keyword evidence="4" id="KW-0597">Phosphoprotein</keyword>
<evidence type="ECO:0000256" key="12">
    <source>
        <dbReference type="ARBA" id="ARBA00075134"/>
    </source>
</evidence>
<evidence type="ECO:0000256" key="1">
    <source>
        <dbReference type="ARBA" id="ARBA00004123"/>
    </source>
</evidence>
<feature type="compositionally biased region" description="Basic and acidic residues" evidence="17">
    <location>
        <begin position="433"/>
        <end position="456"/>
    </location>
</feature>
<dbReference type="GO" id="GO:0003677">
    <property type="term" value="F:DNA binding"/>
    <property type="evidence" value="ECO:0007669"/>
    <property type="project" value="UniProtKB-KW"/>
</dbReference>
<evidence type="ECO:0000256" key="6">
    <source>
        <dbReference type="ARBA" id="ARBA00022741"/>
    </source>
</evidence>
<dbReference type="Gene3D" id="3.40.50.10190">
    <property type="entry name" value="BRCT domain"/>
    <property type="match status" value="1"/>
</dbReference>
<dbReference type="InterPro" id="IPR013725">
    <property type="entry name" value="DNA_replication_fac_RFC1_C"/>
</dbReference>
<keyword evidence="20" id="KW-1185">Reference proteome</keyword>
<dbReference type="GO" id="GO:0006260">
    <property type="term" value="P:DNA replication"/>
    <property type="evidence" value="ECO:0007669"/>
    <property type="project" value="UniProtKB-KW"/>
</dbReference>
<dbReference type="FunFam" id="1.20.272.10:FF:000005">
    <property type="entry name" value="Replication factor C subunit 1"/>
    <property type="match status" value="1"/>
</dbReference>
<dbReference type="InterPro" id="IPR001357">
    <property type="entry name" value="BRCT_dom"/>
</dbReference>
<dbReference type="InterPro" id="IPR036420">
    <property type="entry name" value="BRCT_dom_sf"/>
</dbReference>
<evidence type="ECO:0000256" key="5">
    <source>
        <dbReference type="ARBA" id="ARBA00022705"/>
    </source>
</evidence>
<dbReference type="GO" id="GO:0005634">
    <property type="term" value="C:nucleus"/>
    <property type="evidence" value="ECO:0007669"/>
    <property type="project" value="UniProtKB-SubCell"/>
</dbReference>
<comment type="similarity">
    <text evidence="2">Belongs to the activator 1 large subunit family.</text>
</comment>
<reference evidence="19 20" key="1">
    <citation type="submission" date="2024-11" db="EMBL/GenBank/DDBJ databases">
        <title>Chromosome-level genome assembly of the freshwater bivalve Anodonta woodiana.</title>
        <authorList>
            <person name="Chen X."/>
        </authorList>
    </citation>
    <scope>NUCLEOTIDE SEQUENCE [LARGE SCALE GENOMIC DNA]</scope>
    <source>
        <strain evidence="19">MN2024</strain>
        <tissue evidence="19">Gills</tissue>
    </source>
</reference>
<accession>A0ABD3XS74</accession>
<keyword evidence="6" id="KW-0547">Nucleotide-binding</keyword>
<evidence type="ECO:0000313" key="20">
    <source>
        <dbReference type="Proteomes" id="UP001634394"/>
    </source>
</evidence>
<dbReference type="PANTHER" id="PTHR23389:SF6">
    <property type="entry name" value="REPLICATION FACTOR C SUBUNIT 1"/>
    <property type="match status" value="1"/>
</dbReference>
<dbReference type="SUPFAM" id="SSF52113">
    <property type="entry name" value="BRCT domain"/>
    <property type="match status" value="1"/>
</dbReference>
<dbReference type="SMART" id="SM00382">
    <property type="entry name" value="AAA"/>
    <property type="match status" value="1"/>
</dbReference>
<dbReference type="GO" id="GO:0003689">
    <property type="term" value="F:DNA clamp loader activity"/>
    <property type="evidence" value="ECO:0007669"/>
    <property type="project" value="UniProtKB-UniRule"/>
</dbReference>
<sequence length="1307" mass="146199">MDIRKFFSPQGASSGTEKKKETSDVKSNASSDSKDKDKLSNSSKGDKTGKEKVSNSSKGDKTDKDKVYNSSKSDKTDKDKVSNSSKGDKTDKGKLSNSSKHDKTNKDKVSNSSRSERTDSSKKVDKIESNEESNVKKDESRKSSVDKKRSNDKSGKRKRSDKSSDEDEVILIDESLPDTVWKESKSKGKQEEKVKKESKESKENKKEKRGRIKEENDDEDVMVKNKRKKRHISVDQNGNEEFDEKTSKSRKKKKQVLSSEEDMEVDEVVSRPKRKGKKSNLIVDSESEEEPLPEKEGKKKRKKKNPVVFVDDSDQDDQPPKKTTLDKFFHTASPKSTIAAEDKKKNAPVKEEKKQPISLADFFGAGSVHRVERKIPVPKRKLEEIDVEMHDDEDFEKTLQLLDEEKPRQEVKNVEMHDDEDFGKTLQMLDEEQPSKKSRVETSPLREEEKKTESPKRSTLASKLSTKVKSFVTDTPDASSKTKNDILVPDTPISRKEDLLTKKSPSKPSPDKPRANVSPAEMEVSSQFSKKSTPKPSATSPVKMEVTAKKVSPVKVETPKGKQFSPNKSGAEATPTSEKKMAFRSFLQREGPRALGSKEIPEGADNCLEGLTFVITGVLESLERDDAKRLVERYGGKVTGSVSKKTTYLVVGRDSGQSKLDKAKSLGTKQIDEDGLLDLIRSKPGKKSKYEIQAEATIKKEKSFTKVESKIPLETFKKEAPAIKGTAPGTISQTMSSLEAPVSAPSSHSESLLWVDKYKPTSLKQIIGQQGDKSNAKKLYNWLTKWHKNQAAGVKPQARFFGAGRDDGSGFKVALLSGPPGIGKTTTATLVCQEAGFSYVELNASDTRSKKSLQEVVSQALTNTTLIDYMGVGSSTTQGHKHCMVMDEVDGMAGSEDRGGIQELVQLIKTTKIPIICMCNDRNHPKMRTLANYCFDLRFQRPRVEQIKSAMMTLAFKEGLKIPPPALNEIILAANQDIRQVIHNLSMWTAGEKSLSFDQAKKDSDKAKKDFKLSPFDVCRKVFIGGEETARMTINDKSDLFFHDYSIAPLFVQENYINVIPFAARGNQARHLSLLARTADSICAGDLVDRCIRSKGTWSLLPMEAMYASVIPGEYMRGSFPQMVTFPSWLGKNSSTGKNERILQELRTHMRLQTSGDKRSLNMDYLPFLRKALTEPLVQKEVDGIPEVINLMDTYDIIREDFDNIIEVTKWPNSSDPMSKLNTKTKAAFTRTYNKEVHMTPYSTGNLTKKKRGRGGGTEAEEDLLNLDEEGVEIDTLVESDKEEEDLEADMMIKVCLIETKSYQANH</sequence>
<evidence type="ECO:0000256" key="4">
    <source>
        <dbReference type="ARBA" id="ARBA00022553"/>
    </source>
</evidence>
<comment type="caution">
    <text evidence="19">The sequence shown here is derived from an EMBL/GenBank/DDBJ whole genome shotgun (WGS) entry which is preliminary data.</text>
</comment>
<dbReference type="PROSITE" id="PS50172">
    <property type="entry name" value="BRCT"/>
    <property type="match status" value="1"/>
</dbReference>
<dbReference type="Gene3D" id="1.20.272.10">
    <property type="match status" value="1"/>
</dbReference>
<dbReference type="SUPFAM" id="SSF48019">
    <property type="entry name" value="post-AAA+ oligomerization domain-like"/>
    <property type="match status" value="1"/>
</dbReference>
<evidence type="ECO:0000256" key="10">
    <source>
        <dbReference type="ARBA" id="ARBA00054501"/>
    </source>
</evidence>
<keyword evidence="8" id="KW-0238">DNA-binding</keyword>
<dbReference type="FunFam" id="3.40.50.300:FF:000395">
    <property type="entry name" value="Replication factor C subunit 1"/>
    <property type="match status" value="1"/>
</dbReference>
<dbReference type="EMBL" id="JBJQND010000001">
    <property type="protein sequence ID" value="KAL3887873.1"/>
    <property type="molecule type" value="Genomic_DNA"/>
</dbReference>
<dbReference type="PANTHER" id="PTHR23389">
    <property type="entry name" value="CHROMOSOME TRANSMISSION FIDELITY FACTOR 18"/>
    <property type="match status" value="1"/>
</dbReference>
<dbReference type="Pfam" id="PF25361">
    <property type="entry name" value="AAA_lid_RFC1"/>
    <property type="match status" value="1"/>
</dbReference>
<feature type="compositionally biased region" description="Polar residues" evidence="17">
    <location>
        <begin position="457"/>
        <end position="481"/>
    </location>
</feature>
<feature type="region of interest" description="Disordered" evidence="17">
    <location>
        <begin position="401"/>
        <end position="580"/>
    </location>
</feature>
<evidence type="ECO:0000313" key="19">
    <source>
        <dbReference type="EMBL" id="KAL3887873.1"/>
    </source>
</evidence>
<dbReference type="CDD" id="cd17752">
    <property type="entry name" value="BRCT_RFC1"/>
    <property type="match status" value="1"/>
</dbReference>
<dbReference type="InterPro" id="IPR008921">
    <property type="entry name" value="DNA_pol3_clamp-load_cplx_C"/>
</dbReference>
<dbReference type="Proteomes" id="UP001634394">
    <property type="component" value="Unassembled WGS sequence"/>
</dbReference>
<evidence type="ECO:0000256" key="9">
    <source>
        <dbReference type="ARBA" id="ARBA00023242"/>
    </source>
</evidence>
<protein>
    <recommendedName>
        <fullName evidence="3">Replication factor C subunit 1</fullName>
    </recommendedName>
    <alternativeName>
        <fullName evidence="15">Activator 1 140 kDa subunit</fullName>
    </alternativeName>
    <alternativeName>
        <fullName evidence="14">Activator 1 large subunit</fullName>
    </alternativeName>
    <alternativeName>
        <fullName evidence="16">Activator 1 subunit 1</fullName>
    </alternativeName>
    <alternativeName>
        <fullName evidence="12">Replication factor C 140 kDa subunit</fullName>
    </alternativeName>
    <alternativeName>
        <fullName evidence="13">Replication factor C large subunit</fullName>
    </alternativeName>
</protein>
<dbReference type="InterPro" id="IPR003959">
    <property type="entry name" value="ATPase_AAA_core"/>
</dbReference>
<dbReference type="Pfam" id="PF00004">
    <property type="entry name" value="AAA"/>
    <property type="match status" value="1"/>
</dbReference>
<evidence type="ECO:0000256" key="14">
    <source>
        <dbReference type="ARBA" id="ARBA00077727"/>
    </source>
</evidence>
<dbReference type="Pfam" id="PF00533">
    <property type="entry name" value="BRCT"/>
    <property type="match status" value="1"/>
</dbReference>
<evidence type="ECO:0000256" key="2">
    <source>
        <dbReference type="ARBA" id="ARBA00006116"/>
    </source>
</evidence>
<dbReference type="InterPro" id="IPR027417">
    <property type="entry name" value="P-loop_NTPase"/>
</dbReference>
<keyword evidence="5" id="KW-0235">DNA replication</keyword>
<evidence type="ECO:0000256" key="15">
    <source>
        <dbReference type="ARBA" id="ARBA00078526"/>
    </source>
</evidence>
<organism evidence="19 20">
    <name type="scientific">Sinanodonta woodiana</name>
    <name type="common">Chinese pond mussel</name>
    <name type="synonym">Anodonta woodiana</name>
    <dbReference type="NCBI Taxonomy" id="1069815"/>
    <lineage>
        <taxon>Eukaryota</taxon>
        <taxon>Metazoa</taxon>
        <taxon>Spiralia</taxon>
        <taxon>Lophotrochozoa</taxon>
        <taxon>Mollusca</taxon>
        <taxon>Bivalvia</taxon>
        <taxon>Autobranchia</taxon>
        <taxon>Heteroconchia</taxon>
        <taxon>Palaeoheterodonta</taxon>
        <taxon>Unionida</taxon>
        <taxon>Unionoidea</taxon>
        <taxon>Unionidae</taxon>
        <taxon>Unioninae</taxon>
        <taxon>Sinanodonta</taxon>
    </lineage>
</organism>
<dbReference type="Pfam" id="PF08519">
    <property type="entry name" value="RFC1"/>
    <property type="match status" value="1"/>
</dbReference>
<evidence type="ECO:0000256" key="13">
    <source>
        <dbReference type="ARBA" id="ARBA00076017"/>
    </source>
</evidence>
<gene>
    <name evidence="19" type="ORF">ACJMK2_000262</name>
</gene>
<feature type="region of interest" description="Disordered" evidence="17">
    <location>
        <begin position="1"/>
        <end position="330"/>
    </location>
</feature>
<feature type="compositionally biased region" description="Basic and acidic residues" evidence="17">
    <location>
        <begin position="403"/>
        <end position="416"/>
    </location>
</feature>